<feature type="domain" description="Phage capsid-like C-terminal" evidence="4">
    <location>
        <begin position="147"/>
        <end position="400"/>
    </location>
</feature>
<dbReference type="InterPro" id="IPR024455">
    <property type="entry name" value="Phage_capsid"/>
</dbReference>
<dbReference type="SUPFAM" id="SSF56563">
    <property type="entry name" value="Major capsid protein gp5"/>
    <property type="match status" value="1"/>
</dbReference>
<evidence type="ECO:0000313" key="6">
    <source>
        <dbReference type="Proteomes" id="UP001058864"/>
    </source>
</evidence>
<proteinExistence type="predicted"/>
<feature type="region of interest" description="Disordered" evidence="3">
    <location>
        <begin position="28"/>
        <end position="107"/>
    </location>
</feature>
<evidence type="ECO:0000256" key="1">
    <source>
        <dbReference type="ARBA" id="ARBA00004328"/>
    </source>
</evidence>
<evidence type="ECO:0000259" key="4">
    <source>
        <dbReference type="Pfam" id="PF05065"/>
    </source>
</evidence>
<comment type="subcellular location">
    <subcellularLocation>
        <location evidence="1">Virion</location>
    </subcellularLocation>
</comment>
<dbReference type="EMBL" id="OP018674">
    <property type="protein sequence ID" value="UUW40459.1"/>
    <property type="molecule type" value="Genomic_DNA"/>
</dbReference>
<dbReference type="Proteomes" id="UP001058864">
    <property type="component" value="Segment"/>
</dbReference>
<organism evidence="5 6">
    <name type="scientific">Enterococcus phage vB_Efm_LG62</name>
    <dbReference type="NCBI Taxonomy" id="2970334"/>
    <lineage>
        <taxon>Viruses</taxon>
        <taxon>Duplodnaviria</taxon>
        <taxon>Heunggongvirae</taxon>
        <taxon>Uroviricota</taxon>
        <taxon>Caudoviricetes</taxon>
        <taxon>Efemunavirus</taxon>
        <taxon>Efemunavirus Lg62</taxon>
    </lineage>
</organism>
<dbReference type="Pfam" id="PF05065">
    <property type="entry name" value="Phage_capsid"/>
    <property type="match status" value="1"/>
</dbReference>
<dbReference type="Gene3D" id="3.30.2400.10">
    <property type="entry name" value="Major capsid protein gp5"/>
    <property type="match status" value="1"/>
</dbReference>
<evidence type="ECO:0000313" key="5">
    <source>
        <dbReference type="EMBL" id="UUW40459.1"/>
    </source>
</evidence>
<dbReference type="NCBIfam" id="TIGR01554">
    <property type="entry name" value="major_cap_HK97"/>
    <property type="match status" value="1"/>
</dbReference>
<feature type="compositionally biased region" description="Basic and acidic residues" evidence="3">
    <location>
        <begin position="28"/>
        <end position="93"/>
    </location>
</feature>
<name>A0A976SGD8_9CAUD</name>
<evidence type="ECO:0000256" key="2">
    <source>
        <dbReference type="ARBA" id="ARBA00022844"/>
    </source>
</evidence>
<protein>
    <submittedName>
        <fullName evidence="5">Major capsid protein</fullName>
    </submittedName>
</protein>
<keyword evidence="6" id="KW-1185">Reference proteome</keyword>
<keyword evidence="2" id="KW-0946">Virion</keyword>
<dbReference type="GO" id="GO:0044423">
    <property type="term" value="C:virion component"/>
    <property type="evidence" value="ECO:0007669"/>
    <property type="project" value="UniProtKB-KW"/>
</dbReference>
<accession>A0A976SGD8</accession>
<reference evidence="5" key="1">
    <citation type="submission" date="2022-07" db="EMBL/GenBank/DDBJ databases">
        <authorList>
            <person name="Qu Q."/>
            <person name="He P."/>
            <person name="Luan G."/>
        </authorList>
    </citation>
    <scope>NUCLEOTIDE SEQUENCE</scope>
</reference>
<dbReference type="InterPro" id="IPR054612">
    <property type="entry name" value="Phage_capsid-like_C"/>
</dbReference>
<evidence type="ECO:0000256" key="3">
    <source>
        <dbReference type="SAM" id="MobiDB-lite"/>
    </source>
</evidence>
<feature type="region of interest" description="Disordered" evidence="3">
    <location>
        <begin position="1"/>
        <end position="20"/>
    </location>
</feature>
<dbReference type="Gene3D" id="3.30.2320.10">
    <property type="entry name" value="hypothetical protein PF0899 domain"/>
    <property type="match status" value="1"/>
</dbReference>
<sequence>MNREEQLKKAHDLLSEGQFEEARSLVEAVKKQDKEELEKKASDKKPDEDKTAEETKDDEKEEQKDQEPEKKEEKEPEKKQKDEEEKEEKRSLEQEGEEENMEKVVLDGKEISQPETEVRGFLNYVRSHNPKMDLRALPEGVKSTDVGAIIPQDIVTKTKMLPETVVDLRNLVQTVKVSTPTGKYPILKSTEAVMHTVVELEANPDLDKPQFENVLYDVDTYRGQIPVSRESLDDSDEDLGALIARHIQRIALNTANSKIVANLKTATAKTVKNLDEIKTIINTEFDPAYNLQFVVSQSFYNEVDLMKDNEGRYLLQPSITAQSGKSLLGLNVTVLSDKLLAGEAPNKKVAFLGDPAGFTSFFDRNEMAVRWQEHQHYGEILAAAMRFDVKKVDAAAGKFLTLDTTVVPGK</sequence>